<name>A0A812U1W2_9DINO</name>
<evidence type="ECO:0000313" key="2">
    <source>
        <dbReference type="Proteomes" id="UP000601435"/>
    </source>
</evidence>
<keyword evidence="2" id="KW-1185">Reference proteome</keyword>
<comment type="caution">
    <text evidence="1">The sequence shown here is derived from an EMBL/GenBank/DDBJ whole genome shotgun (WGS) entry which is preliminary data.</text>
</comment>
<evidence type="ECO:0000313" key="1">
    <source>
        <dbReference type="EMBL" id="CAE7559306.1"/>
    </source>
</evidence>
<reference evidence="1" key="1">
    <citation type="submission" date="2021-02" db="EMBL/GenBank/DDBJ databases">
        <authorList>
            <person name="Dougan E. K."/>
            <person name="Rhodes N."/>
            <person name="Thang M."/>
            <person name="Chan C."/>
        </authorList>
    </citation>
    <scope>NUCLEOTIDE SEQUENCE</scope>
</reference>
<gene>
    <name evidence="1" type="ORF">SNEC2469_LOCUS16151</name>
</gene>
<protein>
    <submittedName>
        <fullName evidence="1">Uncharacterized protein</fullName>
    </submittedName>
</protein>
<dbReference type="EMBL" id="CAJNJA010026390">
    <property type="protein sequence ID" value="CAE7559306.1"/>
    <property type="molecule type" value="Genomic_DNA"/>
</dbReference>
<dbReference type="Proteomes" id="UP000601435">
    <property type="component" value="Unassembled WGS sequence"/>
</dbReference>
<organism evidence="1 2">
    <name type="scientific">Symbiodinium necroappetens</name>
    <dbReference type="NCBI Taxonomy" id="1628268"/>
    <lineage>
        <taxon>Eukaryota</taxon>
        <taxon>Sar</taxon>
        <taxon>Alveolata</taxon>
        <taxon>Dinophyceae</taxon>
        <taxon>Suessiales</taxon>
        <taxon>Symbiodiniaceae</taxon>
        <taxon>Symbiodinium</taxon>
    </lineage>
</organism>
<accession>A0A812U1W2</accession>
<dbReference type="AlphaFoldDB" id="A0A812U1W2"/>
<sequence length="126" mass="13371">MRHSDGQPILVHTPHTPAAVETRVTRPGSESELLRDGALARQIRTLLLTAAGMSFGDCKKVSGPLGPCPRENAAPAGHVHRCKETSLLVPACRNYRQGRRATALASALRLSNLPATGWTGGLARST</sequence>
<proteinExistence type="predicted"/>